<dbReference type="EMBL" id="HBKR01037920">
    <property type="protein sequence ID" value="CAE2337386.1"/>
    <property type="molecule type" value="Transcribed_RNA"/>
</dbReference>
<gene>
    <name evidence="2" type="ORF">NAES01612_LOCUS24754</name>
</gene>
<keyword evidence="1" id="KW-0812">Transmembrane</keyword>
<accession>A0A7S4PJR7</accession>
<dbReference type="AlphaFoldDB" id="A0A7S4PJR7"/>
<feature type="transmembrane region" description="Helical" evidence="1">
    <location>
        <begin position="134"/>
        <end position="157"/>
    </location>
</feature>
<dbReference type="Gene3D" id="1.20.120.1630">
    <property type="match status" value="1"/>
</dbReference>
<feature type="transmembrane region" description="Helical" evidence="1">
    <location>
        <begin position="91"/>
        <end position="110"/>
    </location>
</feature>
<name>A0A7S4PJR7_9EUKA</name>
<sequence>MGYVTLYSISFALLVFLLIGDVLIPPTPPPPPSHKDTLARLPIHFVWQLPVLGQVLCTFVATCFALLPFLFVLSPSLLFSKPPLPPFQQRLGWWIGFGVGMMGWAFRMWAKEVLNENFTYQISKPTVLIQKQPYTYLVHPGYSGVIFHVVGLLTMGVVGSKLSGRLRKLSVIVFVMGGVIGALSVRILEEERMLEVLLGSVWKDHVASRWRLLPFVW</sequence>
<feature type="transmembrane region" description="Helical" evidence="1">
    <location>
        <begin position="169"/>
        <end position="188"/>
    </location>
</feature>
<evidence type="ECO:0008006" key="3">
    <source>
        <dbReference type="Google" id="ProtNLM"/>
    </source>
</evidence>
<evidence type="ECO:0000313" key="2">
    <source>
        <dbReference type="EMBL" id="CAE2337386.1"/>
    </source>
</evidence>
<reference evidence="2" key="1">
    <citation type="submission" date="2021-01" db="EMBL/GenBank/DDBJ databases">
        <authorList>
            <person name="Corre E."/>
            <person name="Pelletier E."/>
            <person name="Niang G."/>
            <person name="Scheremetjew M."/>
            <person name="Finn R."/>
            <person name="Kale V."/>
            <person name="Holt S."/>
            <person name="Cochrane G."/>
            <person name="Meng A."/>
            <person name="Brown T."/>
            <person name="Cohen L."/>
        </authorList>
    </citation>
    <scope>NUCLEOTIDE SEQUENCE</scope>
    <source>
        <strain evidence="2">SoJaBio B1-5/56/2</strain>
    </source>
</reference>
<protein>
    <recommendedName>
        <fullName evidence="3">Protein-S-isoprenylcysteine O-methyltransferase</fullName>
    </recommendedName>
</protein>
<feature type="transmembrane region" description="Helical" evidence="1">
    <location>
        <begin position="6"/>
        <end position="24"/>
    </location>
</feature>
<proteinExistence type="predicted"/>
<evidence type="ECO:0000256" key="1">
    <source>
        <dbReference type="SAM" id="Phobius"/>
    </source>
</evidence>
<keyword evidence="1" id="KW-1133">Transmembrane helix</keyword>
<feature type="transmembrane region" description="Helical" evidence="1">
    <location>
        <begin position="45"/>
        <end position="71"/>
    </location>
</feature>
<organism evidence="2">
    <name type="scientific">Paramoeba aestuarina</name>
    <dbReference type="NCBI Taxonomy" id="180227"/>
    <lineage>
        <taxon>Eukaryota</taxon>
        <taxon>Amoebozoa</taxon>
        <taxon>Discosea</taxon>
        <taxon>Flabellinia</taxon>
        <taxon>Dactylopodida</taxon>
        <taxon>Paramoebidae</taxon>
        <taxon>Paramoeba</taxon>
    </lineage>
</organism>
<keyword evidence="1" id="KW-0472">Membrane</keyword>